<dbReference type="SUPFAM" id="SSF56327">
    <property type="entry name" value="LDH C-terminal domain-like"/>
    <property type="match status" value="1"/>
</dbReference>
<evidence type="ECO:0000313" key="9">
    <source>
        <dbReference type="Proteomes" id="UP000029381"/>
    </source>
</evidence>
<accession>A0A091C3J8</accession>
<dbReference type="RefSeq" id="WP_028790597.1">
    <property type="nucleotide sequence ID" value="NZ_JPVT01000050.1"/>
</dbReference>
<evidence type="ECO:0000256" key="1">
    <source>
        <dbReference type="ARBA" id="ARBA00006054"/>
    </source>
</evidence>
<feature type="binding site" evidence="4">
    <location>
        <begin position="122"/>
        <end position="124"/>
    </location>
    <ligand>
        <name>NAD(+)</name>
        <dbReference type="ChEBI" id="CHEBI:57540"/>
    </ligand>
</feature>
<dbReference type="PROSITE" id="PS00064">
    <property type="entry name" value="L_LDH"/>
    <property type="match status" value="1"/>
</dbReference>
<dbReference type="CDD" id="cd05291">
    <property type="entry name" value="HicDH_like"/>
    <property type="match status" value="1"/>
</dbReference>
<evidence type="ECO:0000256" key="4">
    <source>
        <dbReference type="PIRSR" id="PIRSR000102-3"/>
    </source>
</evidence>
<dbReference type="EC" id="1.1.1.-" evidence="8"/>
<dbReference type="PATRIC" id="fig|1302648.3.peg.491"/>
<dbReference type="Pfam" id="PF00056">
    <property type="entry name" value="Ldh_1_N"/>
    <property type="match status" value="1"/>
</dbReference>
<keyword evidence="2 5" id="KW-0560">Oxidoreductase</keyword>
<dbReference type="InterPro" id="IPR015955">
    <property type="entry name" value="Lactate_DH/Glyco_Ohase_4_C"/>
</dbReference>
<dbReference type="InterPro" id="IPR022383">
    <property type="entry name" value="Lactate/malate_DH_C"/>
</dbReference>
<dbReference type="InterPro" id="IPR001236">
    <property type="entry name" value="Lactate/malate_DH_N"/>
</dbReference>
<reference evidence="8 9" key="1">
    <citation type="submission" date="2014-08" db="EMBL/GenBank/DDBJ databases">
        <title>Genome sequence of Tetragenococcus muriaticus.</title>
        <authorList>
            <person name="Chuea-nongthon C."/>
            <person name="Rodtong S."/>
            <person name="Yongsawatdigul J."/>
            <person name="Steele J.L."/>
            <person name="Liu X.-y."/>
            <person name="Speers J."/>
            <person name="Glasner J.D."/>
            <person name="Neeno-Eckwall E.C."/>
        </authorList>
    </citation>
    <scope>NUCLEOTIDE SEQUENCE [LARGE SCALE GENOMIC DNA]</scope>
    <source>
        <strain evidence="8 9">3MR10-3</strain>
    </source>
</reference>
<dbReference type="PANTHER" id="PTHR43128">
    <property type="entry name" value="L-2-HYDROXYCARBOXYLATE DEHYDROGENASE (NAD(P)(+))"/>
    <property type="match status" value="1"/>
</dbReference>
<protein>
    <submittedName>
        <fullName evidence="8">L-lactate dehydrogenase</fullName>
        <ecNumber evidence="8">1.-.-.-</ecNumber>
        <ecNumber evidence="8">1.1.1.-</ecNumber>
        <ecNumber evidence="8">1.1.1.27</ecNumber>
    </submittedName>
</protein>
<comment type="caution">
    <text evidence="8">The sequence shown here is derived from an EMBL/GenBank/DDBJ whole genome shotgun (WGS) entry which is preliminary data.</text>
</comment>
<dbReference type="PANTHER" id="PTHR43128:SF31">
    <property type="entry name" value="L-LACTATE DEHYDROGENASE"/>
    <property type="match status" value="1"/>
</dbReference>
<dbReference type="InterPro" id="IPR036291">
    <property type="entry name" value="NAD(P)-bd_dom_sf"/>
</dbReference>
<dbReference type="Proteomes" id="UP000029381">
    <property type="component" value="Unassembled WGS sequence"/>
</dbReference>
<feature type="active site" description="Proton acceptor" evidence="3">
    <location>
        <position position="179"/>
    </location>
</feature>
<dbReference type="InterPro" id="IPR018177">
    <property type="entry name" value="L-lactate_DH_AS"/>
</dbReference>
<dbReference type="EC" id="1.1.1.27" evidence="8"/>
<feature type="binding site" evidence="4">
    <location>
        <begin position="9"/>
        <end position="14"/>
    </location>
    <ligand>
        <name>NAD(+)</name>
        <dbReference type="ChEBI" id="CHEBI:57540"/>
    </ligand>
</feature>
<dbReference type="SUPFAM" id="SSF51735">
    <property type="entry name" value="NAD(P)-binding Rossmann-fold domains"/>
    <property type="match status" value="1"/>
</dbReference>
<comment type="similarity">
    <text evidence="1">Belongs to the LDH/MDH superfamily. LDH family.</text>
</comment>
<keyword evidence="9" id="KW-1185">Reference proteome</keyword>
<dbReference type="PIRSF" id="PIRSF000102">
    <property type="entry name" value="Lac_mal_DH"/>
    <property type="match status" value="1"/>
</dbReference>
<dbReference type="GO" id="GO:0006089">
    <property type="term" value="P:lactate metabolic process"/>
    <property type="evidence" value="ECO:0007669"/>
    <property type="project" value="TreeGrafter"/>
</dbReference>
<evidence type="ECO:0000256" key="3">
    <source>
        <dbReference type="PIRSR" id="PIRSR000102-1"/>
    </source>
</evidence>
<proteinExistence type="inferred from homology"/>
<name>A0A091C3J8_9ENTE</name>
<keyword evidence="4" id="KW-0520">NAD</keyword>
<dbReference type="Gene3D" id="3.90.110.10">
    <property type="entry name" value="Lactate dehydrogenase/glycoside hydrolase, family 4, C-terminal"/>
    <property type="match status" value="1"/>
</dbReference>
<dbReference type="GO" id="GO:0004459">
    <property type="term" value="F:L-lactate dehydrogenase (NAD+) activity"/>
    <property type="evidence" value="ECO:0007669"/>
    <property type="project" value="UniProtKB-EC"/>
</dbReference>
<dbReference type="Gene3D" id="3.40.50.720">
    <property type="entry name" value="NAD(P)-binding Rossmann-like Domain"/>
    <property type="match status" value="1"/>
</dbReference>
<evidence type="ECO:0000259" key="7">
    <source>
        <dbReference type="Pfam" id="PF02866"/>
    </source>
</evidence>
<sequence>MTRKIGVIGMGNVGSTVAHDIIAKGLADDLVLIDTNEAKVNADALDFADAMANASFHVNLTVNDYAALKDADVVISAIGNIQMLQNNTNNDRFVELSFTSKQAANVALKIKESGFNGVLVVITNPCDVITLIYQELTELPKNQVIGTGTLLDSARMKRAVGKVFNIDPRSVGGYNLGEHGNSQFTAWSTVTVLGKSINEIAKEQTVDFAELDEIARAGGFTVLHGKNYTNYGIATAAVRLASLIINDARAELPVSNFRYEYNTYLSYPAIVGKNGIIKSLQLDLTEEEEQKLAQSAQYIQAKFEETKTDLQIN</sequence>
<evidence type="ECO:0000256" key="5">
    <source>
        <dbReference type="RuleBase" id="RU003369"/>
    </source>
</evidence>
<dbReference type="EC" id="1.-.-.-" evidence="8"/>
<dbReference type="PRINTS" id="PR00086">
    <property type="entry name" value="LLDHDRGNASE"/>
</dbReference>
<dbReference type="EMBL" id="JPVT01000050">
    <property type="protein sequence ID" value="KFN92376.1"/>
    <property type="molecule type" value="Genomic_DNA"/>
</dbReference>
<gene>
    <name evidence="8" type="ORF">TMU3MR103_0505</name>
</gene>
<feature type="domain" description="Lactate/malate dehydrogenase N-terminal" evidence="6">
    <location>
        <begin position="4"/>
        <end position="146"/>
    </location>
</feature>
<feature type="domain" description="Lactate/malate dehydrogenase C-terminal" evidence="7">
    <location>
        <begin position="149"/>
        <end position="306"/>
    </location>
</feature>
<organism evidence="8 9">
    <name type="scientific">Tetragenococcus muriaticus 3MR10-3</name>
    <dbReference type="NCBI Taxonomy" id="1302648"/>
    <lineage>
        <taxon>Bacteria</taxon>
        <taxon>Bacillati</taxon>
        <taxon>Bacillota</taxon>
        <taxon>Bacilli</taxon>
        <taxon>Lactobacillales</taxon>
        <taxon>Enterococcaceae</taxon>
        <taxon>Tetragenococcus</taxon>
    </lineage>
</organism>
<dbReference type="InterPro" id="IPR001557">
    <property type="entry name" value="L-lactate/malate_DH"/>
</dbReference>
<feature type="binding site" evidence="4">
    <location>
        <position position="34"/>
    </location>
    <ligand>
        <name>NAD(+)</name>
        <dbReference type="ChEBI" id="CHEBI:57540"/>
    </ligand>
</feature>
<dbReference type="Pfam" id="PF02866">
    <property type="entry name" value="Ldh_1_C"/>
    <property type="match status" value="1"/>
</dbReference>
<evidence type="ECO:0000259" key="6">
    <source>
        <dbReference type="Pfam" id="PF00056"/>
    </source>
</evidence>
<evidence type="ECO:0000313" key="8">
    <source>
        <dbReference type="EMBL" id="KFN92376.1"/>
    </source>
</evidence>
<evidence type="ECO:0000256" key="2">
    <source>
        <dbReference type="ARBA" id="ARBA00023002"/>
    </source>
</evidence>
<dbReference type="AlphaFoldDB" id="A0A091C3J8"/>